<evidence type="ECO:0000259" key="6">
    <source>
        <dbReference type="PROSITE" id="PS51898"/>
    </source>
</evidence>
<dbReference type="RefSeq" id="WP_060563261.1">
    <property type="nucleotide sequence ID" value="NZ_BJNI01000005.1"/>
</dbReference>
<dbReference type="InterPro" id="IPR013762">
    <property type="entry name" value="Integrase-like_cat_sf"/>
</dbReference>
<keyword evidence="4" id="KW-0233">DNA recombination</keyword>
<evidence type="ECO:0000256" key="5">
    <source>
        <dbReference type="PROSITE-ProRule" id="PRU01248"/>
    </source>
</evidence>
<evidence type="ECO:0000256" key="4">
    <source>
        <dbReference type="ARBA" id="ARBA00023172"/>
    </source>
</evidence>
<dbReference type="PROSITE" id="PS51898">
    <property type="entry name" value="TYR_RECOMBINASE"/>
    <property type="match status" value="1"/>
</dbReference>
<dbReference type="PANTHER" id="PTHR30629">
    <property type="entry name" value="PROPHAGE INTEGRASE"/>
    <property type="match status" value="1"/>
</dbReference>
<dbReference type="CDD" id="cd00801">
    <property type="entry name" value="INT_P4_C"/>
    <property type="match status" value="1"/>
</dbReference>
<dbReference type="InterPro" id="IPR038488">
    <property type="entry name" value="Integrase_DNA-bd_sf"/>
</dbReference>
<dbReference type="Pfam" id="PF13356">
    <property type="entry name" value="Arm-DNA-bind_3"/>
    <property type="match status" value="1"/>
</dbReference>
<accession>A0A844AAX8</accession>
<evidence type="ECO:0000313" key="9">
    <source>
        <dbReference type="Proteomes" id="UP000466694"/>
    </source>
</evidence>
<dbReference type="InterPro" id="IPR050808">
    <property type="entry name" value="Phage_Integrase"/>
</dbReference>
<dbReference type="InterPro" id="IPR053876">
    <property type="entry name" value="Phage_int_M"/>
</dbReference>
<reference evidence="8 9" key="1">
    <citation type="journal article" date="2013" name="Genome Biol.">
        <title>Comparative genomics of the core and accessory genomes of 48 Sinorhizobium strains comprising five genospecies.</title>
        <authorList>
            <person name="Sugawara M."/>
            <person name="Epstein B."/>
            <person name="Badgley B.D."/>
            <person name="Unno T."/>
            <person name="Xu L."/>
            <person name="Reese J."/>
            <person name="Gyaneshwar P."/>
            <person name="Denny R."/>
            <person name="Mudge J."/>
            <person name="Bharti A.K."/>
            <person name="Farmer A.D."/>
            <person name="May G.D."/>
            <person name="Woodward J.E."/>
            <person name="Medigue C."/>
            <person name="Vallenet D."/>
            <person name="Lajus A."/>
            <person name="Rouy Z."/>
            <person name="Martinez-Vaz B."/>
            <person name="Tiffin P."/>
            <person name="Young N.D."/>
            <person name="Sadowsky M.J."/>
        </authorList>
    </citation>
    <scope>NUCLEOTIDE SEQUENCE [LARGE SCALE GENOMIC DNA]</scope>
    <source>
        <strain evidence="8 9">USDA205</strain>
    </source>
</reference>
<evidence type="ECO:0000313" key="8">
    <source>
        <dbReference type="EMBL" id="MQX08660.1"/>
    </source>
</evidence>
<dbReference type="Pfam" id="PF00589">
    <property type="entry name" value="Phage_integrase"/>
    <property type="match status" value="1"/>
</dbReference>
<evidence type="ECO:0000259" key="7">
    <source>
        <dbReference type="PROSITE" id="PS51900"/>
    </source>
</evidence>
<dbReference type="AlphaFoldDB" id="A0A844AAX8"/>
<dbReference type="SUPFAM" id="SSF56349">
    <property type="entry name" value="DNA breaking-rejoining enzymes"/>
    <property type="match status" value="1"/>
</dbReference>
<dbReference type="EMBL" id="WISZ01000084">
    <property type="protein sequence ID" value="MQX08660.1"/>
    <property type="molecule type" value="Genomic_DNA"/>
</dbReference>
<dbReference type="Gene3D" id="1.10.150.130">
    <property type="match status" value="1"/>
</dbReference>
<dbReference type="InterPro" id="IPR011010">
    <property type="entry name" value="DNA_brk_join_enz"/>
</dbReference>
<dbReference type="InterPro" id="IPR025166">
    <property type="entry name" value="Integrase_DNA_bind_dom"/>
</dbReference>
<keyword evidence="2" id="KW-0229">DNA integration</keyword>
<comment type="similarity">
    <text evidence="1">Belongs to the 'phage' integrase family.</text>
</comment>
<feature type="domain" description="Tyr recombinase" evidence="6">
    <location>
        <begin position="213"/>
        <end position="410"/>
    </location>
</feature>
<dbReference type="InterPro" id="IPR010998">
    <property type="entry name" value="Integrase_recombinase_N"/>
</dbReference>
<feature type="domain" description="Core-binding (CB)" evidence="7">
    <location>
        <begin position="110"/>
        <end position="192"/>
    </location>
</feature>
<dbReference type="PROSITE" id="PS51900">
    <property type="entry name" value="CB"/>
    <property type="match status" value="1"/>
</dbReference>
<dbReference type="Gene3D" id="3.30.160.390">
    <property type="entry name" value="Integrase, DNA-binding domain"/>
    <property type="match status" value="1"/>
</dbReference>
<name>A0A844AAX8_RHIFR</name>
<dbReference type="GO" id="GO:0006310">
    <property type="term" value="P:DNA recombination"/>
    <property type="evidence" value="ECO:0007669"/>
    <property type="project" value="UniProtKB-KW"/>
</dbReference>
<gene>
    <name evidence="8" type="ORF">GHK48_10265</name>
</gene>
<dbReference type="InterPro" id="IPR044068">
    <property type="entry name" value="CB"/>
</dbReference>
<proteinExistence type="inferred from homology"/>
<evidence type="ECO:0000256" key="1">
    <source>
        <dbReference type="ARBA" id="ARBA00008857"/>
    </source>
</evidence>
<evidence type="ECO:0000256" key="2">
    <source>
        <dbReference type="ARBA" id="ARBA00022908"/>
    </source>
</evidence>
<dbReference type="GO" id="GO:0015074">
    <property type="term" value="P:DNA integration"/>
    <property type="evidence" value="ECO:0007669"/>
    <property type="project" value="UniProtKB-KW"/>
</dbReference>
<organism evidence="8 9">
    <name type="scientific">Rhizobium fredii</name>
    <name type="common">Sinorhizobium fredii</name>
    <dbReference type="NCBI Taxonomy" id="380"/>
    <lineage>
        <taxon>Bacteria</taxon>
        <taxon>Pseudomonadati</taxon>
        <taxon>Pseudomonadota</taxon>
        <taxon>Alphaproteobacteria</taxon>
        <taxon>Hyphomicrobiales</taxon>
        <taxon>Rhizobiaceae</taxon>
        <taxon>Sinorhizobium/Ensifer group</taxon>
        <taxon>Sinorhizobium</taxon>
    </lineage>
</organism>
<dbReference type="Gene3D" id="1.10.443.10">
    <property type="entry name" value="Intergrase catalytic core"/>
    <property type="match status" value="1"/>
</dbReference>
<sequence length="438" mass="48345">MAKALTAKFIDSVKPSSARKEIPDGGMPGLYLVVQPKREQDGKELPASLSWAVRYRIANRARKLTIGPYPRYGLADARTAAGKALRAVSEGIDPAEEKRLGKLARSNDENQVDVVLNEFIRRHVEAKTRESSARESKRLIDAEVRPEWKKRHIQSITRRDVISLLDNIVDRGVGTTANRVHALLRKFFNWCIERDIVTASPVANVKAPAAEVSRDRVLSNDEIRLLWMASDKIGWPFGPMAKLLLLTGQRRDEVAAAGRREFNLDVKEPVWTIPKDRSKNGIAHAVPLAPAASDILNSLPVVEGDANLMFTTTGETAISGFSRAKAALDAEMLKIAQQEAAERGEDPENVQLAPWRFHDLRRTCASGMASLGQPIHVVEAALNHRSGTIQGVTAVYVRHDFLEEKRRALSAWASMVEEIVGKSSSGTNIVRLAGSRPL</sequence>
<evidence type="ECO:0000256" key="3">
    <source>
        <dbReference type="ARBA" id="ARBA00023125"/>
    </source>
</evidence>
<dbReference type="PANTHER" id="PTHR30629:SF2">
    <property type="entry name" value="PROPHAGE INTEGRASE INTS-RELATED"/>
    <property type="match status" value="1"/>
</dbReference>
<keyword evidence="3 5" id="KW-0238">DNA-binding</keyword>
<dbReference type="GO" id="GO:0003677">
    <property type="term" value="F:DNA binding"/>
    <property type="evidence" value="ECO:0007669"/>
    <property type="project" value="UniProtKB-UniRule"/>
</dbReference>
<protein>
    <submittedName>
        <fullName evidence="8">DUF4102 domain-containing protein</fullName>
    </submittedName>
</protein>
<comment type="caution">
    <text evidence="8">The sequence shown here is derived from an EMBL/GenBank/DDBJ whole genome shotgun (WGS) entry which is preliminary data.</text>
</comment>
<dbReference type="Proteomes" id="UP000466694">
    <property type="component" value="Unassembled WGS sequence"/>
</dbReference>
<dbReference type="InterPro" id="IPR002104">
    <property type="entry name" value="Integrase_catalytic"/>
</dbReference>
<dbReference type="Pfam" id="PF22022">
    <property type="entry name" value="Phage_int_M"/>
    <property type="match status" value="1"/>
</dbReference>